<dbReference type="SUPFAM" id="SSF47807">
    <property type="entry name" value="5' to 3' exonuclease, C-terminal subdomain"/>
    <property type="match status" value="1"/>
</dbReference>
<keyword evidence="13" id="KW-0540">Nuclease</keyword>
<dbReference type="Pfam" id="PF00476">
    <property type="entry name" value="DNA_pol_A"/>
    <property type="match status" value="1"/>
</dbReference>
<keyword evidence="9 13" id="KW-0238">DNA-binding</keyword>
<dbReference type="GO" id="GO:0003677">
    <property type="term" value="F:DNA binding"/>
    <property type="evidence" value="ECO:0007669"/>
    <property type="project" value="UniProtKB-UniRule"/>
</dbReference>
<evidence type="ECO:0000256" key="2">
    <source>
        <dbReference type="ARBA" id="ARBA00012417"/>
    </source>
</evidence>
<keyword evidence="6 13" id="KW-0235">DNA replication</keyword>
<dbReference type="PROSITE" id="PS00447">
    <property type="entry name" value="DNA_POLYMERASE_A"/>
    <property type="match status" value="1"/>
</dbReference>
<gene>
    <name evidence="13" type="primary">polA</name>
    <name evidence="16" type="ORF">C0190_07355</name>
</gene>
<dbReference type="InterPro" id="IPR012337">
    <property type="entry name" value="RNaseH-like_sf"/>
</dbReference>
<dbReference type="SMART" id="SM00475">
    <property type="entry name" value="53EXOc"/>
    <property type="match status" value="1"/>
</dbReference>
<evidence type="ECO:0000256" key="4">
    <source>
        <dbReference type="ARBA" id="ARBA00022679"/>
    </source>
</evidence>
<dbReference type="GO" id="GO:0006302">
    <property type="term" value="P:double-strand break repair"/>
    <property type="evidence" value="ECO:0007669"/>
    <property type="project" value="TreeGrafter"/>
</dbReference>
<dbReference type="Pfam" id="PF02739">
    <property type="entry name" value="5_3_exonuc_N"/>
    <property type="match status" value="1"/>
</dbReference>
<evidence type="ECO:0000256" key="10">
    <source>
        <dbReference type="ARBA" id="ARBA00023204"/>
    </source>
</evidence>
<feature type="domain" description="DNA-directed DNA polymerase family A palm" evidence="15">
    <location>
        <begin position="629"/>
        <end position="835"/>
    </location>
</feature>
<dbReference type="InterPro" id="IPR036397">
    <property type="entry name" value="RNaseH_sf"/>
</dbReference>
<dbReference type="InterPro" id="IPR018320">
    <property type="entry name" value="DNA_polymerase_1"/>
</dbReference>
<evidence type="ECO:0000256" key="3">
    <source>
        <dbReference type="ARBA" id="ARBA00020311"/>
    </source>
</evidence>
<evidence type="ECO:0000256" key="11">
    <source>
        <dbReference type="ARBA" id="ARBA00049244"/>
    </source>
</evidence>
<dbReference type="CDD" id="cd06140">
    <property type="entry name" value="DNA_polA_I_Bacillus_like_exo"/>
    <property type="match status" value="1"/>
</dbReference>
<dbReference type="Gene3D" id="3.40.50.1010">
    <property type="entry name" value="5'-nuclease"/>
    <property type="match status" value="1"/>
</dbReference>
<organism evidence="16 17">
    <name type="scientific">Thermodesulfobacterium geofontis</name>
    <dbReference type="NCBI Taxonomy" id="1295609"/>
    <lineage>
        <taxon>Bacteria</taxon>
        <taxon>Pseudomonadati</taxon>
        <taxon>Thermodesulfobacteriota</taxon>
        <taxon>Thermodesulfobacteria</taxon>
        <taxon>Thermodesulfobacteriales</taxon>
        <taxon>Thermodesulfobacteriaceae</taxon>
        <taxon>Thermodesulfobacterium</taxon>
    </lineage>
</organism>
<dbReference type="PANTHER" id="PTHR10133">
    <property type="entry name" value="DNA POLYMERASE I"/>
    <property type="match status" value="1"/>
</dbReference>
<evidence type="ECO:0000256" key="13">
    <source>
        <dbReference type="RuleBase" id="RU004460"/>
    </source>
</evidence>
<comment type="caution">
    <text evidence="16">The sequence shown here is derived from an EMBL/GenBank/DDBJ whole genome shotgun (WGS) entry which is preliminary data.</text>
</comment>
<dbReference type="SUPFAM" id="SSF56672">
    <property type="entry name" value="DNA/RNA polymerases"/>
    <property type="match status" value="1"/>
</dbReference>
<accession>A0A2N7PLK7</accession>
<dbReference type="InterPro" id="IPR002421">
    <property type="entry name" value="5-3_exonuclease"/>
</dbReference>
<dbReference type="Pfam" id="PF01367">
    <property type="entry name" value="5_3_exonuc"/>
    <property type="match status" value="1"/>
</dbReference>
<dbReference type="GO" id="GO:0008409">
    <property type="term" value="F:5'-3' exonuclease activity"/>
    <property type="evidence" value="ECO:0007669"/>
    <property type="project" value="UniProtKB-UniRule"/>
</dbReference>
<evidence type="ECO:0000259" key="15">
    <source>
        <dbReference type="SMART" id="SM00482"/>
    </source>
</evidence>
<dbReference type="Proteomes" id="UP000235460">
    <property type="component" value="Unassembled WGS sequence"/>
</dbReference>
<dbReference type="PRINTS" id="PR00868">
    <property type="entry name" value="DNAPOLI"/>
</dbReference>
<dbReference type="SMART" id="SM00279">
    <property type="entry name" value="HhH2"/>
    <property type="match status" value="1"/>
</dbReference>
<dbReference type="GO" id="GO:0003887">
    <property type="term" value="F:DNA-directed DNA polymerase activity"/>
    <property type="evidence" value="ECO:0007669"/>
    <property type="project" value="UniProtKB-UniRule"/>
</dbReference>
<dbReference type="InterPro" id="IPR001098">
    <property type="entry name" value="DNA-dir_DNA_pol_A_palm_dom"/>
</dbReference>
<evidence type="ECO:0000256" key="7">
    <source>
        <dbReference type="ARBA" id="ARBA00022763"/>
    </source>
</evidence>
<evidence type="ECO:0000256" key="12">
    <source>
        <dbReference type="NCBIfam" id="TIGR00593"/>
    </source>
</evidence>
<keyword evidence="13" id="KW-0269">Exonuclease</keyword>
<dbReference type="Gene3D" id="1.10.150.20">
    <property type="entry name" value="5' to 3' exonuclease, C-terminal subdomain"/>
    <property type="match status" value="2"/>
</dbReference>
<dbReference type="CDD" id="cd08637">
    <property type="entry name" value="DNA_pol_A_pol_I_C"/>
    <property type="match status" value="1"/>
</dbReference>
<dbReference type="CDD" id="cd09898">
    <property type="entry name" value="H3TH_53EXO"/>
    <property type="match status" value="1"/>
</dbReference>
<keyword evidence="8 13" id="KW-0239">DNA-directed DNA polymerase</keyword>
<dbReference type="Gene3D" id="3.30.420.10">
    <property type="entry name" value="Ribonuclease H-like superfamily/Ribonuclease H"/>
    <property type="match status" value="1"/>
</dbReference>
<dbReference type="Gene3D" id="1.20.1060.10">
    <property type="entry name" value="Taq DNA Polymerase, Chain T, domain 4"/>
    <property type="match status" value="1"/>
</dbReference>
<dbReference type="Gene3D" id="3.30.70.370">
    <property type="match status" value="1"/>
</dbReference>
<dbReference type="GO" id="GO:0006261">
    <property type="term" value="P:DNA-templated DNA replication"/>
    <property type="evidence" value="ECO:0007669"/>
    <property type="project" value="UniProtKB-UniRule"/>
</dbReference>
<name>A0A2N7PLK7_9BACT</name>
<dbReference type="SMART" id="SM00482">
    <property type="entry name" value="POLAc"/>
    <property type="match status" value="1"/>
</dbReference>
<dbReference type="InterPro" id="IPR036279">
    <property type="entry name" value="5-3_exonuclease_C_sf"/>
</dbReference>
<evidence type="ECO:0000256" key="6">
    <source>
        <dbReference type="ARBA" id="ARBA00022705"/>
    </source>
</evidence>
<feature type="domain" description="5'-3' exonuclease" evidence="14">
    <location>
        <begin position="23"/>
        <end position="280"/>
    </location>
</feature>
<evidence type="ECO:0000256" key="9">
    <source>
        <dbReference type="ARBA" id="ARBA00023125"/>
    </source>
</evidence>
<dbReference type="CDD" id="cd09859">
    <property type="entry name" value="PIN_53EXO"/>
    <property type="match status" value="1"/>
</dbReference>
<keyword evidence="4 13" id="KW-0808">Transferase</keyword>
<comment type="catalytic activity">
    <reaction evidence="11 13">
        <text>DNA(n) + a 2'-deoxyribonucleoside 5'-triphosphate = DNA(n+1) + diphosphate</text>
        <dbReference type="Rhea" id="RHEA:22508"/>
        <dbReference type="Rhea" id="RHEA-COMP:17339"/>
        <dbReference type="Rhea" id="RHEA-COMP:17340"/>
        <dbReference type="ChEBI" id="CHEBI:33019"/>
        <dbReference type="ChEBI" id="CHEBI:61560"/>
        <dbReference type="ChEBI" id="CHEBI:173112"/>
        <dbReference type="EC" id="2.7.7.7"/>
    </reaction>
</comment>
<dbReference type="SUPFAM" id="SSF53098">
    <property type="entry name" value="Ribonuclease H-like"/>
    <property type="match status" value="1"/>
</dbReference>
<dbReference type="AlphaFoldDB" id="A0A2N7PLK7"/>
<evidence type="ECO:0000313" key="16">
    <source>
        <dbReference type="EMBL" id="PMP64962.1"/>
    </source>
</evidence>
<sequence length="878" mass="101054">MILFQNVLKIFFTMVMSSLNKLKNAVILIDGSSFIYRAYFAIPGYLATTKGFPTKAIFGVTQMVLKILKEWDPEYIIWFMDEKEPTFRHEIFENYKATRPKMPDDLKIQIPYIKTIISALGIPVLSYPGYEGDDLIASFIKNIVKPSDFSAIIVAGDKDLYSLIDEKISIYDPVREKFLNLDIFLKKYQFPPQVFPEFRALTGDPSDNIPGVPGIGEKTAKELLIKFKNLENLYQNIQNLSSSKLRENLLKYKAQVLNNLTLLTLNFSAPLPSFDLFYYKKKEPDYLTLRKIFKELEFRKLLSEIKYTPPEFKPVLIEGKDVSQLPEKDYLSLLPLQNQGFIFALAQISEIAVAFSEKEAYKLSANHLKNLIQKFNKTEFILHDYKNFLKLFDFSLNKVFDTKLASYLLNPSLKKYDLEFLLQEYLDISLGSFKTSKNEEFAIKTCGLFLLGKELMNCIKEEGLKEWLEKVEIPLSEVLFEMEKRGFKIDLEYVRLFNQKYQKLLKELEEKLFEIAGCKFNPRSSQEVSHILFKKLNLPSLKKTPKSSLPSTDAEVLEELAPLHPFVKTLIQYRTLYKIKSTYLEAFLKYASTKTHRIHTEFNQTGTATGRLSSQNPNLQNIPVKGEEGLAIRRAFIAEEGCVLCSLDYSQIELRILAHFSEDKNLIEAFKKGEDIHTFTACEVFGVPSEKVTPEMRRMSKAINFGIAYGMSAYGLAKELKISPKEAETVINRYFNRYPGIKEYIQKTIEFAKENGYVKTLAGRKRYIPELYSSNRAIKDLGQRMAINTPIQGSAADLIKCAMVALQRELKKQNLKTAIILQVHDELVLEVPENEIETIKELAPKIMENPFEYLNLPYKLNVPIKVNLSFGKNLAECK</sequence>
<dbReference type="FunFam" id="1.10.150.20:FF:000002">
    <property type="entry name" value="DNA polymerase I"/>
    <property type="match status" value="1"/>
</dbReference>
<protein>
    <recommendedName>
        <fullName evidence="3 12">DNA polymerase I</fullName>
        <ecNumber evidence="2 12">2.7.7.7</ecNumber>
    </recommendedName>
</protein>
<dbReference type="SUPFAM" id="SSF88723">
    <property type="entry name" value="PIN domain-like"/>
    <property type="match status" value="1"/>
</dbReference>
<reference evidence="16 17" key="1">
    <citation type="submission" date="2018-01" db="EMBL/GenBank/DDBJ databases">
        <title>Metagenomic assembled genomes from two thermal pools in the Uzon Caldera, Kamchatka, Russia.</title>
        <authorList>
            <person name="Wilkins L."/>
            <person name="Ettinger C."/>
        </authorList>
    </citation>
    <scope>NUCLEOTIDE SEQUENCE [LARGE SCALE GENOMIC DNA]</scope>
    <source>
        <strain evidence="16">ZAV-08</strain>
    </source>
</reference>
<dbReference type="InterPro" id="IPR002298">
    <property type="entry name" value="DNA_polymerase_A"/>
</dbReference>
<evidence type="ECO:0000256" key="5">
    <source>
        <dbReference type="ARBA" id="ARBA00022695"/>
    </source>
</evidence>
<comment type="function">
    <text evidence="13">In addition to polymerase activity, this DNA polymerase exhibits 5'-3' exonuclease activity.</text>
</comment>
<dbReference type="NCBIfam" id="TIGR00593">
    <property type="entry name" value="pola"/>
    <property type="match status" value="1"/>
</dbReference>
<dbReference type="InterPro" id="IPR019760">
    <property type="entry name" value="DNA-dir_DNA_pol_A_CS"/>
</dbReference>
<dbReference type="FunFam" id="1.10.150.20:FF:000003">
    <property type="entry name" value="DNA polymerase I"/>
    <property type="match status" value="1"/>
</dbReference>
<evidence type="ECO:0000256" key="1">
    <source>
        <dbReference type="ARBA" id="ARBA00007705"/>
    </source>
</evidence>
<dbReference type="NCBIfam" id="NF004397">
    <property type="entry name" value="PRK05755.1"/>
    <property type="match status" value="1"/>
</dbReference>
<comment type="similarity">
    <text evidence="1 13">Belongs to the DNA polymerase type-A family.</text>
</comment>
<keyword evidence="13" id="KW-0378">Hydrolase</keyword>
<dbReference type="InterPro" id="IPR020046">
    <property type="entry name" value="5-3_exonucl_a-hlix_arch_N"/>
</dbReference>
<evidence type="ECO:0000256" key="8">
    <source>
        <dbReference type="ARBA" id="ARBA00022932"/>
    </source>
</evidence>
<evidence type="ECO:0000259" key="14">
    <source>
        <dbReference type="SMART" id="SM00475"/>
    </source>
</evidence>
<keyword evidence="5 13" id="KW-0548">Nucleotidyltransferase</keyword>
<dbReference type="InterPro" id="IPR008918">
    <property type="entry name" value="HhH2"/>
</dbReference>
<dbReference type="InterPro" id="IPR029060">
    <property type="entry name" value="PIN-like_dom_sf"/>
</dbReference>
<dbReference type="PANTHER" id="PTHR10133:SF27">
    <property type="entry name" value="DNA POLYMERASE NU"/>
    <property type="match status" value="1"/>
</dbReference>
<proteinExistence type="inferred from homology"/>
<evidence type="ECO:0000313" key="17">
    <source>
        <dbReference type="Proteomes" id="UP000235460"/>
    </source>
</evidence>
<dbReference type="EC" id="2.7.7.7" evidence="2 12"/>
<dbReference type="InterPro" id="IPR043502">
    <property type="entry name" value="DNA/RNA_pol_sf"/>
</dbReference>
<keyword evidence="7 13" id="KW-0227">DNA damage</keyword>
<dbReference type="EMBL" id="PNIK01000106">
    <property type="protein sequence ID" value="PMP64962.1"/>
    <property type="molecule type" value="Genomic_DNA"/>
</dbReference>
<dbReference type="InterPro" id="IPR020045">
    <property type="entry name" value="DNA_polI_H3TH"/>
</dbReference>
<keyword evidence="10 13" id="KW-0234">DNA repair</keyword>